<evidence type="ECO:0000256" key="4">
    <source>
        <dbReference type="ARBA" id="ARBA00023285"/>
    </source>
</evidence>
<sequence>MTDQALIVAAHGSHRNPDSATPTYAHVDAIRERGCFSQVREAFWKEAPAFRDVLRTVDADETYIVPLFVSEGYFVDQVLPREFALGITDAAGTDHESEIIYTDPVGTHPEMTDVVAARARRYLDDDVDESETALAVIGHGTERNPNSADAIYNHVDALRETTDFAEVDALFMDEAPYVDDVLDVFDADDIAVVPLFIADGFHTQDEIPELLGITDDPRSGYPVPGEVSGRRIWYTSAVGTDPLMPEVLLERAADAGADIDHTVETETPVRPDAGEAFRSWVDDAPTRAWGDLSIRHTDAGYELRHRTDRDAGRAALERRAPDGFREFVRTDDDGRYRPFAGEQSLPTGWVLTDLDASGLLRAVSTVYPAAVETWHDDPEAVPYRETAARQTGIYERVSNLSREELVDVTTAVCGNCAKRRDWDESDDDSLPVERGEGELPCREPCSFLVAAAREVLVDEPTDEQAPDHPDSDVPPGDLTDPANRYRVRYRQARDAPEPTH</sequence>
<evidence type="ECO:0000256" key="1">
    <source>
        <dbReference type="ARBA" id="ARBA00022573"/>
    </source>
</evidence>
<dbReference type="STRING" id="555874.SAMN04488065_2141"/>
<dbReference type="InterPro" id="IPR002762">
    <property type="entry name" value="CbiX-like"/>
</dbReference>
<dbReference type="Gene3D" id="3.40.50.1400">
    <property type="match status" value="2"/>
</dbReference>
<keyword evidence="4" id="KW-0170">Cobalt</keyword>
<evidence type="ECO:0000313" key="8">
    <source>
        <dbReference type="EMBL" id="SEA18441.1"/>
    </source>
</evidence>
<dbReference type="AlphaFoldDB" id="A0A1H3Z4X9"/>
<dbReference type="GO" id="GO:0016829">
    <property type="term" value="F:lyase activity"/>
    <property type="evidence" value="ECO:0007669"/>
    <property type="project" value="UniProtKB-KW"/>
</dbReference>
<keyword evidence="9" id="KW-1185">Reference proteome</keyword>
<evidence type="ECO:0000256" key="2">
    <source>
        <dbReference type="ARBA" id="ARBA00022723"/>
    </source>
</evidence>
<protein>
    <submittedName>
        <fullName evidence="8">Sirohydrochlorin cobaltochelatase</fullName>
    </submittedName>
</protein>
<dbReference type="OrthoDB" id="11653at2157"/>
<evidence type="ECO:0000259" key="6">
    <source>
        <dbReference type="Pfam" id="PF18009"/>
    </source>
</evidence>
<evidence type="ECO:0000313" key="9">
    <source>
        <dbReference type="Proteomes" id="UP000236755"/>
    </source>
</evidence>
<dbReference type="CDD" id="cd03416">
    <property type="entry name" value="CbiX_SirB_N"/>
    <property type="match status" value="2"/>
</dbReference>
<dbReference type="GO" id="GO:0009236">
    <property type="term" value="P:cobalamin biosynthetic process"/>
    <property type="evidence" value="ECO:0007669"/>
    <property type="project" value="UniProtKB-KW"/>
</dbReference>
<dbReference type="PANTHER" id="PTHR33542:SF3">
    <property type="entry name" value="SIROHYDROCHLORIN FERROCHELATASE, CHLOROPLASTIC"/>
    <property type="match status" value="1"/>
</dbReference>
<organism evidence="8 9">
    <name type="scientific">Haloplanus vescus</name>
    <dbReference type="NCBI Taxonomy" id="555874"/>
    <lineage>
        <taxon>Archaea</taxon>
        <taxon>Methanobacteriati</taxon>
        <taxon>Methanobacteriota</taxon>
        <taxon>Stenosarchaea group</taxon>
        <taxon>Halobacteria</taxon>
        <taxon>Halobacteriales</taxon>
        <taxon>Haloferacaceae</taxon>
        <taxon>Haloplanus</taxon>
    </lineage>
</organism>
<dbReference type="NCBIfam" id="NF002670">
    <property type="entry name" value="PRK02395.1-1"/>
    <property type="match status" value="1"/>
</dbReference>
<keyword evidence="2" id="KW-0479">Metal-binding</keyword>
<feature type="compositionally biased region" description="Basic and acidic residues" evidence="5">
    <location>
        <begin position="491"/>
        <end position="500"/>
    </location>
</feature>
<accession>A0A1H3Z4X9</accession>
<dbReference type="InterPro" id="IPR041181">
    <property type="entry name" value="DR2241_middle"/>
</dbReference>
<dbReference type="Proteomes" id="UP000236755">
    <property type="component" value="Unassembled WGS sequence"/>
</dbReference>
<feature type="region of interest" description="Disordered" evidence="5">
    <location>
        <begin position="456"/>
        <end position="500"/>
    </location>
</feature>
<proteinExistence type="predicted"/>
<gene>
    <name evidence="8" type="ORF">SAMN04488065_2141</name>
</gene>
<keyword evidence="3" id="KW-0456">Lyase</keyword>
<evidence type="ECO:0000256" key="5">
    <source>
        <dbReference type="SAM" id="MobiDB-lite"/>
    </source>
</evidence>
<evidence type="ECO:0000259" key="7">
    <source>
        <dbReference type="Pfam" id="PF18069"/>
    </source>
</evidence>
<feature type="domain" description="DR2241 stabilising" evidence="7">
    <location>
        <begin position="275"/>
        <end position="376"/>
    </location>
</feature>
<dbReference type="Pfam" id="PF18009">
    <property type="entry name" value="Fer4_23"/>
    <property type="match status" value="1"/>
</dbReference>
<dbReference type="GO" id="GO:0046872">
    <property type="term" value="F:metal ion binding"/>
    <property type="evidence" value="ECO:0007669"/>
    <property type="project" value="UniProtKB-KW"/>
</dbReference>
<dbReference type="Gene3D" id="3.30.70.2320">
    <property type="match status" value="1"/>
</dbReference>
<dbReference type="InterPro" id="IPR041346">
    <property type="entry name" value="DR2241_Fer4"/>
</dbReference>
<dbReference type="Gene3D" id="3.30.1360.190">
    <property type="match status" value="1"/>
</dbReference>
<dbReference type="InterPro" id="IPR050963">
    <property type="entry name" value="Sirohydro_Cobaltochel/CbiX"/>
</dbReference>
<dbReference type="SUPFAM" id="SSF53800">
    <property type="entry name" value="Chelatase"/>
    <property type="match status" value="1"/>
</dbReference>
<dbReference type="Pfam" id="PF18069">
    <property type="entry name" value="DR2241"/>
    <property type="match status" value="1"/>
</dbReference>
<evidence type="ECO:0000256" key="3">
    <source>
        <dbReference type="ARBA" id="ARBA00023239"/>
    </source>
</evidence>
<name>A0A1H3Z4X9_9EURY</name>
<feature type="domain" description="DR2241 4Fe-4S iron-sulfur cluster binding" evidence="6">
    <location>
        <begin position="377"/>
        <end position="454"/>
    </location>
</feature>
<dbReference type="PANTHER" id="PTHR33542">
    <property type="entry name" value="SIROHYDROCHLORIN FERROCHELATASE, CHLOROPLASTIC"/>
    <property type="match status" value="1"/>
</dbReference>
<dbReference type="EMBL" id="FNQT01000003">
    <property type="protein sequence ID" value="SEA18441.1"/>
    <property type="molecule type" value="Genomic_DNA"/>
</dbReference>
<keyword evidence="1" id="KW-0169">Cobalamin biosynthesis</keyword>
<dbReference type="Pfam" id="PF01903">
    <property type="entry name" value="CbiX"/>
    <property type="match status" value="2"/>
</dbReference>
<reference evidence="8 9" key="1">
    <citation type="submission" date="2016-10" db="EMBL/GenBank/DDBJ databases">
        <authorList>
            <person name="de Groot N.N."/>
        </authorList>
    </citation>
    <scope>NUCLEOTIDE SEQUENCE [LARGE SCALE GENOMIC DNA]</scope>
    <source>
        <strain evidence="8 9">CGMCC 1.8712</strain>
    </source>
</reference>